<name>A0A1G2MTV3_9BACT</name>
<feature type="domain" description="PD-(D/E)XK endonuclease-like" evidence="2">
    <location>
        <begin position="23"/>
        <end position="248"/>
    </location>
</feature>
<reference evidence="3 4" key="1">
    <citation type="journal article" date="2016" name="Nat. Commun.">
        <title>Thousands of microbial genomes shed light on interconnected biogeochemical processes in an aquifer system.</title>
        <authorList>
            <person name="Anantharaman K."/>
            <person name="Brown C.T."/>
            <person name="Hug L.A."/>
            <person name="Sharon I."/>
            <person name="Castelle C.J."/>
            <person name="Probst A.J."/>
            <person name="Thomas B.C."/>
            <person name="Singh A."/>
            <person name="Wilkins M.J."/>
            <person name="Karaoz U."/>
            <person name="Brodie E.L."/>
            <person name="Williams K.H."/>
            <person name="Hubbard S.S."/>
            <person name="Banfield J.F."/>
        </authorList>
    </citation>
    <scope>NUCLEOTIDE SEQUENCE [LARGE SCALE GENOMIC DNA]</scope>
</reference>
<dbReference type="Proteomes" id="UP000177565">
    <property type="component" value="Unassembled WGS sequence"/>
</dbReference>
<evidence type="ECO:0000256" key="1">
    <source>
        <dbReference type="SAM" id="MobiDB-lite"/>
    </source>
</evidence>
<feature type="compositionally biased region" description="Basic and acidic residues" evidence="1">
    <location>
        <begin position="261"/>
        <end position="278"/>
    </location>
</feature>
<evidence type="ECO:0000313" key="3">
    <source>
        <dbReference type="EMBL" id="OHA27285.1"/>
    </source>
</evidence>
<evidence type="ECO:0000259" key="2">
    <source>
        <dbReference type="Pfam" id="PF12705"/>
    </source>
</evidence>
<evidence type="ECO:0000313" key="4">
    <source>
        <dbReference type="Proteomes" id="UP000177565"/>
    </source>
</evidence>
<dbReference type="Pfam" id="PF12705">
    <property type="entry name" value="PDDEXK_1"/>
    <property type="match status" value="1"/>
</dbReference>
<protein>
    <recommendedName>
        <fullName evidence="2">PD-(D/E)XK endonuclease-like domain-containing protein</fullName>
    </recommendedName>
</protein>
<accession>A0A1G2MTV3</accession>
<gene>
    <name evidence="3" type="ORF">A3C06_00485</name>
</gene>
<dbReference type="InterPro" id="IPR011604">
    <property type="entry name" value="PDDEXK-like_dom_sf"/>
</dbReference>
<dbReference type="EMBL" id="MHRQ01000008">
    <property type="protein sequence ID" value="OHA27285.1"/>
    <property type="molecule type" value="Genomic_DNA"/>
</dbReference>
<dbReference type="AlphaFoldDB" id="A0A1G2MTV3"/>
<proteinExistence type="predicted"/>
<comment type="caution">
    <text evidence="3">The sequence shown here is derived from an EMBL/GenBank/DDBJ whole genome shotgun (WGS) entry which is preliminary data.</text>
</comment>
<feature type="region of interest" description="Disordered" evidence="1">
    <location>
        <begin position="261"/>
        <end position="287"/>
    </location>
</feature>
<dbReference type="STRING" id="1802312.A3C06_00485"/>
<dbReference type="InterPro" id="IPR038726">
    <property type="entry name" value="PDDEXK_AddAB-type"/>
</dbReference>
<organism evidence="3 4">
    <name type="scientific">Candidatus Taylorbacteria bacterium RIFCSPHIGHO2_02_FULL_46_13</name>
    <dbReference type="NCBI Taxonomy" id="1802312"/>
    <lineage>
        <taxon>Bacteria</taxon>
        <taxon>Candidatus Tayloriibacteriota</taxon>
    </lineage>
</organism>
<sequence>MQKPAFKKWNRSYDPKSTEPFKISRSKIDLFMECPRCFYLDARLAVKRPSGPSFTLNNAVDQLLKREFDVHRTAGSHHPLLQKYKVDAIPFNDPRMEEWRDALRRGIQYHHKPTNLIIRGGIDDIWTTPSGELIVVDYKATSKKEGPTGPDDLYDSYKRQIEVYQWLFRQNGFKVSDTGYFVYVNGRADAKAFDGKLEFDVNLIAYTGSDVWVAKAITDLHKTLTGEKIPEIGTSFGGGPCDFCTYREASGKAFKSFITKDKEAKKSRVTSEKIRKPNETQNTSSLF</sequence>
<dbReference type="Gene3D" id="3.90.320.10">
    <property type="match status" value="1"/>
</dbReference>